<reference evidence="2" key="1">
    <citation type="journal article" date="2008" name="Nat. Genet.">
        <title>The Pristionchus pacificus genome provides a unique perspective on nematode lifestyle and parasitism.</title>
        <authorList>
            <person name="Dieterich C."/>
            <person name="Clifton S.W."/>
            <person name="Schuster L.N."/>
            <person name="Chinwalla A."/>
            <person name="Delehaunty K."/>
            <person name="Dinkelacker I."/>
            <person name="Fulton L."/>
            <person name="Fulton R."/>
            <person name="Godfrey J."/>
            <person name="Minx P."/>
            <person name="Mitreva M."/>
            <person name="Roeseler W."/>
            <person name="Tian H."/>
            <person name="Witte H."/>
            <person name="Yang S.P."/>
            <person name="Wilson R.K."/>
            <person name="Sommer R.J."/>
        </authorList>
    </citation>
    <scope>NUCLEOTIDE SEQUENCE [LARGE SCALE GENOMIC DNA]</scope>
    <source>
        <strain evidence="2">PS312</strain>
    </source>
</reference>
<sequence>MNTTNSTMESTSPVLTWIERTGEAAGATGLTSVEIIMLLLLILGLVMLLMAMRQKKKIIVELQPVEVLYLPHNHETAMPEYPPPY</sequence>
<accession>A0A2A6CF93</accession>
<organism evidence="1 2">
    <name type="scientific">Pristionchus pacificus</name>
    <name type="common">Parasitic nematode worm</name>
    <dbReference type="NCBI Taxonomy" id="54126"/>
    <lineage>
        <taxon>Eukaryota</taxon>
        <taxon>Metazoa</taxon>
        <taxon>Ecdysozoa</taxon>
        <taxon>Nematoda</taxon>
        <taxon>Chromadorea</taxon>
        <taxon>Rhabditida</taxon>
        <taxon>Rhabditina</taxon>
        <taxon>Diplogasteromorpha</taxon>
        <taxon>Diplogasteroidea</taxon>
        <taxon>Neodiplogasteridae</taxon>
        <taxon>Pristionchus</taxon>
    </lineage>
</organism>
<accession>A0A8R1Z5R9</accession>
<evidence type="ECO:0000313" key="1">
    <source>
        <dbReference type="EnsemblMetazoa" id="PPA44874.1"/>
    </source>
</evidence>
<gene>
    <name evidence="1" type="primary">WBGene00283243</name>
</gene>
<keyword evidence="2" id="KW-1185">Reference proteome</keyword>
<dbReference type="Proteomes" id="UP000005239">
    <property type="component" value="Unassembled WGS sequence"/>
</dbReference>
<proteinExistence type="predicted"/>
<reference evidence="1" key="2">
    <citation type="submission" date="2022-06" db="UniProtKB">
        <authorList>
            <consortium name="EnsemblMetazoa"/>
        </authorList>
    </citation>
    <scope>IDENTIFICATION</scope>
    <source>
        <strain evidence="1">PS312</strain>
    </source>
</reference>
<evidence type="ECO:0000313" key="2">
    <source>
        <dbReference type="Proteomes" id="UP000005239"/>
    </source>
</evidence>
<dbReference type="EnsemblMetazoa" id="PPA44874.1">
    <property type="protein sequence ID" value="PPA44874.1"/>
    <property type="gene ID" value="WBGene00283243"/>
</dbReference>
<name>A0A2A6CF93_PRIPA</name>
<dbReference type="AlphaFoldDB" id="A0A2A6CF93"/>
<protein>
    <submittedName>
        <fullName evidence="1">Uncharacterized protein</fullName>
    </submittedName>
</protein>